<evidence type="ECO:0000256" key="1">
    <source>
        <dbReference type="SAM" id="Phobius"/>
    </source>
</evidence>
<reference evidence="3" key="1">
    <citation type="submission" date="2017-05" db="EMBL/GenBank/DDBJ databases">
        <authorList>
            <person name="Rodrigo-Torres L."/>
            <person name="Arahal R. D."/>
            <person name="Lucena T."/>
        </authorList>
    </citation>
    <scope>NUCLEOTIDE SEQUENCE [LARGE SCALE GENOMIC DNA]</scope>
    <source>
        <strain evidence="3">CECT 8715</strain>
    </source>
</reference>
<gene>
    <name evidence="2" type="ORF">RUA8715_03159</name>
</gene>
<keyword evidence="1" id="KW-1133">Transmembrane helix</keyword>
<name>A0A238KXX1_9RHOB</name>
<dbReference type="PANTHER" id="PTHR20992">
    <property type="entry name" value="AT15442P-RELATED"/>
    <property type="match status" value="1"/>
</dbReference>
<feature type="transmembrane region" description="Helical" evidence="1">
    <location>
        <begin position="54"/>
        <end position="76"/>
    </location>
</feature>
<dbReference type="InterPro" id="IPR005240">
    <property type="entry name" value="DUF389"/>
</dbReference>
<dbReference type="Pfam" id="PF04087">
    <property type="entry name" value="DUF389"/>
    <property type="match status" value="1"/>
</dbReference>
<dbReference type="OrthoDB" id="9790659at2"/>
<dbReference type="Proteomes" id="UP000202485">
    <property type="component" value="Unassembled WGS sequence"/>
</dbReference>
<sequence>MDRDTVVTRKYSTTRSILLFEGGDRLAYWRRFAMLLTLSVIIATMGLLRNSGAVVIAAMLVAPLMTPILGIAAAMVMGWLKRAFVLTLTVCIAAVLCVLMAWILVYLADVPRDILIPDQVLARTDPGTEDLIVALAAGVAGAYVQINKAELSLLPGAAIGVSLVPPLSASGILLYFGEPADAYEAGLLFATNLGAIVLSACAVYIVYAARSVAFGKGRRKLNFTAGVVITMAFLALVVVQLGKSTYNRYLETRTEAEVAQAIRDWADPVSVEIIRIDVNAKRKRAEVWVIVDLPPEAQFKVSSVAGLLPESLRETSLVDVLQDELGPGYLAVIRYQTRIGAQVILGTETVQQAPDVEKLSDEE</sequence>
<keyword evidence="1" id="KW-0812">Transmembrane</keyword>
<evidence type="ECO:0000313" key="3">
    <source>
        <dbReference type="Proteomes" id="UP000202485"/>
    </source>
</evidence>
<dbReference type="RefSeq" id="WP_093964647.1">
    <property type="nucleotide sequence ID" value="NZ_FXYG01000004.1"/>
</dbReference>
<feature type="transmembrane region" description="Helical" evidence="1">
    <location>
        <begin position="221"/>
        <end position="242"/>
    </location>
</feature>
<feature type="transmembrane region" description="Helical" evidence="1">
    <location>
        <begin position="28"/>
        <end position="48"/>
    </location>
</feature>
<dbReference type="AlphaFoldDB" id="A0A238KXX1"/>
<dbReference type="EMBL" id="FXYG01000004">
    <property type="protein sequence ID" value="SMX47684.1"/>
    <property type="molecule type" value="Genomic_DNA"/>
</dbReference>
<dbReference type="PANTHER" id="PTHR20992:SF9">
    <property type="entry name" value="AT15442P-RELATED"/>
    <property type="match status" value="1"/>
</dbReference>
<proteinExistence type="predicted"/>
<accession>A0A238KXX1</accession>
<feature type="transmembrane region" description="Helical" evidence="1">
    <location>
        <begin position="153"/>
        <end position="176"/>
    </location>
</feature>
<protein>
    <recommendedName>
        <fullName evidence="4">Hydrophobic domain protein</fullName>
    </recommendedName>
</protein>
<feature type="transmembrane region" description="Helical" evidence="1">
    <location>
        <begin position="83"/>
        <end position="108"/>
    </location>
</feature>
<evidence type="ECO:0008006" key="4">
    <source>
        <dbReference type="Google" id="ProtNLM"/>
    </source>
</evidence>
<feature type="transmembrane region" description="Helical" evidence="1">
    <location>
        <begin position="128"/>
        <end position="146"/>
    </location>
</feature>
<organism evidence="2 3">
    <name type="scientific">Ruegeria arenilitoris</name>
    <dbReference type="NCBI Taxonomy" id="1173585"/>
    <lineage>
        <taxon>Bacteria</taxon>
        <taxon>Pseudomonadati</taxon>
        <taxon>Pseudomonadota</taxon>
        <taxon>Alphaproteobacteria</taxon>
        <taxon>Rhodobacterales</taxon>
        <taxon>Roseobacteraceae</taxon>
        <taxon>Ruegeria</taxon>
    </lineage>
</organism>
<feature type="transmembrane region" description="Helical" evidence="1">
    <location>
        <begin position="188"/>
        <end position="209"/>
    </location>
</feature>
<evidence type="ECO:0000313" key="2">
    <source>
        <dbReference type="EMBL" id="SMX47684.1"/>
    </source>
</evidence>
<keyword evidence="3" id="KW-1185">Reference proteome</keyword>
<keyword evidence="1" id="KW-0472">Membrane</keyword>